<dbReference type="InterPro" id="IPR038375">
    <property type="entry name" value="NDUFAF7_sf"/>
</dbReference>
<dbReference type="EMBL" id="POTC01000024">
    <property type="protein sequence ID" value="POF62435.1"/>
    <property type="molecule type" value="Genomic_DNA"/>
</dbReference>
<dbReference type="AlphaFoldDB" id="A0A2S3W0M6"/>
<dbReference type="PANTHER" id="PTHR12049">
    <property type="entry name" value="PROTEIN ARGININE METHYLTRANSFERASE NDUFAF7, MITOCHONDRIAL"/>
    <property type="match status" value="1"/>
</dbReference>
<evidence type="ECO:0000256" key="1">
    <source>
        <dbReference type="ARBA" id="ARBA00022603"/>
    </source>
</evidence>
<dbReference type="Gene3D" id="3.40.50.12710">
    <property type="match status" value="1"/>
</dbReference>
<dbReference type="InterPro" id="IPR029063">
    <property type="entry name" value="SAM-dependent_MTases_sf"/>
</dbReference>
<keyword evidence="2" id="KW-0808">Transferase</keyword>
<dbReference type="Pfam" id="PF02636">
    <property type="entry name" value="Methyltransf_28"/>
    <property type="match status" value="1"/>
</dbReference>
<comment type="caution">
    <text evidence="3">The sequence shown here is derived from an EMBL/GenBank/DDBJ whole genome shotgun (WGS) entry which is preliminary data.</text>
</comment>
<accession>A0A2S3W0M6</accession>
<proteinExistence type="predicted"/>
<reference evidence="3 4" key="1">
    <citation type="submission" date="2018-01" db="EMBL/GenBank/DDBJ databases">
        <title>Draft Genome Sequence of Komagataeibacter maltaceti LMG 1529, a Vinegar Producing Acetic Acid Bacterium Isolated from Malt Vinegar Brewery Acetifiers.</title>
        <authorList>
            <person name="Zhang Q."/>
            <person name="Hollensteiner J."/>
            <person name="Poehlein A."/>
            <person name="Daniel R."/>
        </authorList>
    </citation>
    <scope>NUCLEOTIDE SEQUENCE [LARGE SCALE GENOMIC DNA]</scope>
    <source>
        <strain evidence="3 4">LMG 1529</strain>
    </source>
</reference>
<gene>
    <name evidence="3" type="ORF">KMAL_19210</name>
</gene>
<dbReference type="InterPro" id="IPR003788">
    <property type="entry name" value="NDUFAF7"/>
</dbReference>
<name>A0A2S3W0M6_9PROT</name>
<evidence type="ECO:0008006" key="5">
    <source>
        <dbReference type="Google" id="ProtNLM"/>
    </source>
</evidence>
<dbReference type="GO" id="GO:0035243">
    <property type="term" value="F:protein-arginine omega-N symmetric methyltransferase activity"/>
    <property type="evidence" value="ECO:0007669"/>
    <property type="project" value="TreeGrafter"/>
</dbReference>
<organism evidence="3 4">
    <name type="scientific">Novacetimonas maltaceti</name>
    <dbReference type="NCBI Taxonomy" id="1203393"/>
    <lineage>
        <taxon>Bacteria</taxon>
        <taxon>Pseudomonadati</taxon>
        <taxon>Pseudomonadota</taxon>
        <taxon>Alphaproteobacteria</taxon>
        <taxon>Acetobacterales</taxon>
        <taxon>Acetobacteraceae</taxon>
        <taxon>Novacetimonas</taxon>
    </lineage>
</organism>
<dbReference type="Proteomes" id="UP000237344">
    <property type="component" value="Unassembled WGS sequence"/>
</dbReference>
<evidence type="ECO:0000313" key="4">
    <source>
        <dbReference type="Proteomes" id="UP000237344"/>
    </source>
</evidence>
<keyword evidence="1" id="KW-0489">Methyltransferase</keyword>
<sequence length="358" mass="37472">MMGDPATPVRLDRFMARANAAYYGTRDPFADFITAPEISQMFGELLGAWVAVTWQGMGAPTPFVLAEAGPGRGTLMADALRLLARVAPACYAAARVHMVETSPRLRDVQAQALAPHADPVAPVWCDAVADLPPGPMILLANEFLDALPIRQFVRTARGWDERSVAGEVFVTAPATDLPADGPPATRDVPEGEVLEICEGALAIARQLGRRLAQGQGAALFIDYGYDGPQWGDTLQALCDGRPAWPLARPGMADLTAHVDFAALGVAARAGGCATWGSVTQGAFLSALGLFARAAQLARNQTPEVARQVSEAAQRLAAPDRMGGLFRVMAMASPGITALPGFEGCSPVAPVASGMEKGG</sequence>
<dbReference type="SUPFAM" id="SSF53335">
    <property type="entry name" value="S-adenosyl-L-methionine-dependent methyltransferases"/>
    <property type="match status" value="1"/>
</dbReference>
<keyword evidence="4" id="KW-1185">Reference proteome</keyword>
<dbReference type="PANTHER" id="PTHR12049:SF7">
    <property type="entry name" value="PROTEIN ARGININE METHYLTRANSFERASE NDUFAF7, MITOCHONDRIAL"/>
    <property type="match status" value="1"/>
</dbReference>
<dbReference type="GO" id="GO:0032259">
    <property type="term" value="P:methylation"/>
    <property type="evidence" value="ECO:0007669"/>
    <property type="project" value="UniProtKB-KW"/>
</dbReference>
<protein>
    <recommendedName>
        <fullName evidence="5">Methyltransferase</fullName>
    </recommendedName>
</protein>
<evidence type="ECO:0000313" key="3">
    <source>
        <dbReference type="EMBL" id="POF62435.1"/>
    </source>
</evidence>
<evidence type="ECO:0000256" key="2">
    <source>
        <dbReference type="ARBA" id="ARBA00022679"/>
    </source>
</evidence>